<reference evidence="1" key="1">
    <citation type="journal article" date="2016" name="Insect Biochem. Mol. Biol.">
        <title>Multifaceted biological insights from a draft genome sequence of the tobacco hornworm moth, Manduca sexta.</title>
        <authorList>
            <person name="Kanost M.R."/>
            <person name="Arrese E.L."/>
            <person name="Cao X."/>
            <person name="Chen Y.R."/>
            <person name="Chellapilla S."/>
            <person name="Goldsmith M.R."/>
            <person name="Grosse-Wilde E."/>
            <person name="Heckel D.G."/>
            <person name="Herndon N."/>
            <person name="Jiang H."/>
            <person name="Papanicolaou A."/>
            <person name="Qu J."/>
            <person name="Soulages J.L."/>
            <person name="Vogel H."/>
            <person name="Walters J."/>
            <person name="Waterhouse R.M."/>
            <person name="Ahn S.J."/>
            <person name="Almeida F.C."/>
            <person name="An C."/>
            <person name="Aqrawi P."/>
            <person name="Bretschneider A."/>
            <person name="Bryant W.B."/>
            <person name="Bucks S."/>
            <person name="Chao H."/>
            <person name="Chevignon G."/>
            <person name="Christen J.M."/>
            <person name="Clarke D.F."/>
            <person name="Dittmer N.T."/>
            <person name="Ferguson L.C.F."/>
            <person name="Garavelou S."/>
            <person name="Gordon K.H.J."/>
            <person name="Gunaratna R.T."/>
            <person name="Han Y."/>
            <person name="Hauser F."/>
            <person name="He Y."/>
            <person name="Heidel-Fischer H."/>
            <person name="Hirsh A."/>
            <person name="Hu Y."/>
            <person name="Jiang H."/>
            <person name="Kalra D."/>
            <person name="Klinner C."/>
            <person name="Konig C."/>
            <person name="Kovar C."/>
            <person name="Kroll A.R."/>
            <person name="Kuwar S.S."/>
            <person name="Lee S.L."/>
            <person name="Lehman R."/>
            <person name="Li K."/>
            <person name="Li Z."/>
            <person name="Liang H."/>
            <person name="Lovelace S."/>
            <person name="Lu Z."/>
            <person name="Mansfield J.H."/>
            <person name="McCulloch K.J."/>
            <person name="Mathew T."/>
            <person name="Morton B."/>
            <person name="Muzny D.M."/>
            <person name="Neunemann D."/>
            <person name="Ongeri F."/>
            <person name="Pauchet Y."/>
            <person name="Pu L.L."/>
            <person name="Pyrousis I."/>
            <person name="Rao X.J."/>
            <person name="Redding A."/>
            <person name="Roesel C."/>
            <person name="Sanchez-Gracia A."/>
            <person name="Schaack S."/>
            <person name="Shukla A."/>
            <person name="Tetreau G."/>
            <person name="Wang Y."/>
            <person name="Xiong G.H."/>
            <person name="Traut W."/>
            <person name="Walsh T.K."/>
            <person name="Worley K.C."/>
            <person name="Wu D."/>
            <person name="Wu W."/>
            <person name="Wu Y.Q."/>
            <person name="Zhang X."/>
            <person name="Zou Z."/>
            <person name="Zucker H."/>
            <person name="Briscoe A.D."/>
            <person name="Burmester T."/>
            <person name="Clem R.J."/>
            <person name="Feyereisen R."/>
            <person name="Grimmelikhuijzen C.J.P."/>
            <person name="Hamodrakas S.J."/>
            <person name="Hansson B.S."/>
            <person name="Huguet E."/>
            <person name="Jermiin L.S."/>
            <person name="Lan Q."/>
            <person name="Lehman H.K."/>
            <person name="Lorenzen M."/>
            <person name="Merzendorfer H."/>
            <person name="Michalopoulos I."/>
            <person name="Morton D.B."/>
            <person name="Muthukrishnan S."/>
            <person name="Oakeshott J.G."/>
            <person name="Palmer W."/>
            <person name="Park Y."/>
            <person name="Passarelli A.L."/>
            <person name="Rozas J."/>
            <person name="Schwartz L.M."/>
            <person name="Smith W."/>
            <person name="Southgate A."/>
            <person name="Vilcinskas A."/>
            <person name="Vogt R."/>
            <person name="Wang P."/>
            <person name="Werren J."/>
            <person name="Yu X.Q."/>
            <person name="Zhou J.J."/>
            <person name="Brown S.J."/>
            <person name="Scherer S.E."/>
            <person name="Richards S."/>
            <person name="Blissard G.W."/>
        </authorList>
    </citation>
    <scope>NUCLEOTIDE SEQUENCE</scope>
</reference>
<dbReference type="EMBL" id="JH669576">
    <property type="protein sequence ID" value="KAG6465553.1"/>
    <property type="molecule type" value="Genomic_DNA"/>
</dbReference>
<feature type="non-terminal residue" evidence="1">
    <location>
        <position position="1"/>
    </location>
</feature>
<comment type="caution">
    <text evidence="1">The sequence shown here is derived from an EMBL/GenBank/DDBJ whole genome shotgun (WGS) entry which is preliminary data.</text>
</comment>
<evidence type="ECO:0000313" key="2">
    <source>
        <dbReference type="Proteomes" id="UP000791440"/>
    </source>
</evidence>
<evidence type="ECO:0000313" key="1">
    <source>
        <dbReference type="EMBL" id="KAG6465553.1"/>
    </source>
</evidence>
<dbReference type="Proteomes" id="UP000791440">
    <property type="component" value="Unassembled WGS sequence"/>
</dbReference>
<gene>
    <name evidence="1" type="ORF">O3G_MSEX015227</name>
</gene>
<name>A0A921ZWV0_MANSE</name>
<reference evidence="1" key="2">
    <citation type="submission" date="2020-12" db="EMBL/GenBank/DDBJ databases">
        <authorList>
            <person name="Kanost M."/>
        </authorList>
    </citation>
    <scope>NUCLEOTIDE SEQUENCE</scope>
</reference>
<sequence length="66" mass="7359">IDAAYVKRDVESTTQSQILASFQKNMDMFRKCLDHTLASSVNDINVNQLQPVLSVIGDSVNRFSKA</sequence>
<protein>
    <submittedName>
        <fullName evidence="1">Uncharacterized protein</fullName>
    </submittedName>
</protein>
<accession>A0A921ZWV0</accession>
<proteinExistence type="predicted"/>
<feature type="non-terminal residue" evidence="1">
    <location>
        <position position="66"/>
    </location>
</feature>
<dbReference type="AlphaFoldDB" id="A0A921ZWV0"/>
<organism evidence="1 2">
    <name type="scientific">Manduca sexta</name>
    <name type="common">Tobacco hawkmoth</name>
    <name type="synonym">Tobacco hornworm</name>
    <dbReference type="NCBI Taxonomy" id="7130"/>
    <lineage>
        <taxon>Eukaryota</taxon>
        <taxon>Metazoa</taxon>
        <taxon>Ecdysozoa</taxon>
        <taxon>Arthropoda</taxon>
        <taxon>Hexapoda</taxon>
        <taxon>Insecta</taxon>
        <taxon>Pterygota</taxon>
        <taxon>Neoptera</taxon>
        <taxon>Endopterygota</taxon>
        <taxon>Lepidoptera</taxon>
        <taxon>Glossata</taxon>
        <taxon>Ditrysia</taxon>
        <taxon>Bombycoidea</taxon>
        <taxon>Sphingidae</taxon>
        <taxon>Sphinginae</taxon>
        <taxon>Sphingini</taxon>
        <taxon>Manduca</taxon>
    </lineage>
</organism>
<keyword evidence="2" id="KW-1185">Reference proteome</keyword>